<dbReference type="STRING" id="2316362.A0A4Q2CZ54"/>
<organism evidence="2 3">
    <name type="scientific">Candolleomyces aberdarensis</name>
    <dbReference type="NCBI Taxonomy" id="2316362"/>
    <lineage>
        <taxon>Eukaryota</taxon>
        <taxon>Fungi</taxon>
        <taxon>Dikarya</taxon>
        <taxon>Basidiomycota</taxon>
        <taxon>Agaricomycotina</taxon>
        <taxon>Agaricomycetes</taxon>
        <taxon>Agaricomycetidae</taxon>
        <taxon>Agaricales</taxon>
        <taxon>Agaricineae</taxon>
        <taxon>Psathyrellaceae</taxon>
        <taxon>Candolleomyces</taxon>
    </lineage>
</organism>
<dbReference type="AlphaFoldDB" id="A0A4Q2CZ54"/>
<feature type="compositionally biased region" description="Polar residues" evidence="1">
    <location>
        <begin position="178"/>
        <end position="187"/>
    </location>
</feature>
<proteinExistence type="predicted"/>
<gene>
    <name evidence="2" type="ORF">EST38_g14634</name>
</gene>
<feature type="compositionally biased region" description="Basic and acidic residues" evidence="1">
    <location>
        <begin position="225"/>
        <end position="240"/>
    </location>
</feature>
<keyword evidence="3" id="KW-1185">Reference proteome</keyword>
<dbReference type="EMBL" id="SDEE01002168">
    <property type="protein sequence ID" value="RXW11221.1"/>
    <property type="molecule type" value="Genomic_DNA"/>
</dbReference>
<dbReference type="OrthoDB" id="2690684at2759"/>
<sequence>MIYFYNHPIYRISKSRTQTPVFCFDERQKACLKNLTETLQEGLAPPGTVADDVMDTLHALYFPDSPESASFDVFSDVLTVYISLMCLTIEGSPVDLSQIPVFLAKVQFSMRLRAYHHIYTISIANASQLPKKPTHISAKVPMPKEKASASTRTSRIPVQSRLSRTRSSTSAVLPASKKSPSLTSVPTLETKGRISDHGDDESESDTKGSDLDFEEEPQRSRAMNKKTEYDMEKETHRRAQESGPIDMPKRQTWYTTVISWVDIYLTETNVSPYASIRQFMHLSSTMLVDKHTFEVSQFVDFVQYQLEGLEKFIKDKVLFGCSLEDLDISCDFKTLEDTKDVKTKGYGCLLSDGMPLNPDAERFYLHLQKQGKLFSLGNNGTEWDTGEVEVWVQSIALALKRLCVVCHILQGSPGRGTEELLMQISNSDAGRRHLFVDNIRGTLVIWSNYWKGTKATGRFKEILRVYPYRSSRLVYAMIRVVRPVELLYHMKTLDDEGKKGAASAYHHTLWASRGQPPHHTLLLEGIPSFFRLKGRNGKKVFDWISGIRLYRHIVVALQRRHFPDSRYTKTLAGEETNIGDLQAGRTGEASTQNYAPKHDIIPADHGLVDHYVAFSQRWHDFMKESTSFEEGRKYVV</sequence>
<evidence type="ECO:0000256" key="1">
    <source>
        <dbReference type="SAM" id="MobiDB-lite"/>
    </source>
</evidence>
<name>A0A4Q2CZ54_9AGAR</name>
<dbReference type="Proteomes" id="UP000290288">
    <property type="component" value="Unassembled WGS sequence"/>
</dbReference>
<protein>
    <submittedName>
        <fullName evidence="2">Uncharacterized protein</fullName>
    </submittedName>
</protein>
<feature type="region of interest" description="Disordered" evidence="1">
    <location>
        <begin position="139"/>
        <end position="244"/>
    </location>
</feature>
<feature type="compositionally biased region" description="Low complexity" evidence="1">
    <location>
        <begin position="160"/>
        <end position="170"/>
    </location>
</feature>
<feature type="compositionally biased region" description="Polar residues" evidence="1">
    <location>
        <begin position="148"/>
        <end position="157"/>
    </location>
</feature>
<reference evidence="2 3" key="1">
    <citation type="submission" date="2019-01" db="EMBL/GenBank/DDBJ databases">
        <title>Draft genome sequence of Psathyrella aberdarensis IHI B618.</title>
        <authorList>
            <person name="Buettner E."/>
            <person name="Kellner H."/>
        </authorList>
    </citation>
    <scope>NUCLEOTIDE SEQUENCE [LARGE SCALE GENOMIC DNA]</scope>
    <source>
        <strain evidence="2 3">IHI B618</strain>
    </source>
</reference>
<accession>A0A4Q2CZ54</accession>
<comment type="caution">
    <text evidence="2">The sequence shown here is derived from an EMBL/GenBank/DDBJ whole genome shotgun (WGS) entry which is preliminary data.</text>
</comment>
<evidence type="ECO:0000313" key="2">
    <source>
        <dbReference type="EMBL" id="RXW11221.1"/>
    </source>
</evidence>
<evidence type="ECO:0000313" key="3">
    <source>
        <dbReference type="Proteomes" id="UP000290288"/>
    </source>
</evidence>